<dbReference type="PATRIC" id="fig|1003181.4.peg.3757"/>
<proteinExistence type="predicted"/>
<dbReference type="AlphaFoldDB" id="A0A176S0A2"/>
<protein>
    <submittedName>
        <fullName evidence="2">dTDP-glucose 4,6-dehydratase</fullName>
    </submittedName>
</protein>
<organism evidence="2 3">
    <name type="scientific">Candidatus Thiomargarita nelsonii</name>
    <dbReference type="NCBI Taxonomy" id="1003181"/>
    <lineage>
        <taxon>Bacteria</taxon>
        <taxon>Pseudomonadati</taxon>
        <taxon>Pseudomonadota</taxon>
        <taxon>Gammaproteobacteria</taxon>
        <taxon>Thiotrichales</taxon>
        <taxon>Thiotrichaceae</taxon>
        <taxon>Thiomargarita</taxon>
    </lineage>
</organism>
<dbReference type="Proteomes" id="UP000076962">
    <property type="component" value="Unassembled WGS sequence"/>
</dbReference>
<feature type="domain" description="NAD(P)-binding" evidence="1">
    <location>
        <begin position="1"/>
        <end position="167"/>
    </location>
</feature>
<accession>A0A176S0A2</accession>
<dbReference type="InterPro" id="IPR016040">
    <property type="entry name" value="NAD(P)-bd_dom"/>
</dbReference>
<keyword evidence="3" id="KW-1185">Reference proteome</keyword>
<evidence type="ECO:0000313" key="3">
    <source>
        <dbReference type="Proteomes" id="UP000076962"/>
    </source>
</evidence>
<dbReference type="Gene3D" id="3.90.25.10">
    <property type="entry name" value="UDP-galactose 4-epimerase, domain 1"/>
    <property type="match status" value="1"/>
</dbReference>
<dbReference type="Pfam" id="PF16363">
    <property type="entry name" value="GDP_Man_Dehyd"/>
    <property type="match status" value="1"/>
</dbReference>
<dbReference type="PANTHER" id="PTHR43000">
    <property type="entry name" value="DTDP-D-GLUCOSE 4,6-DEHYDRATASE-RELATED"/>
    <property type="match status" value="1"/>
</dbReference>
<dbReference type="SUPFAM" id="SSF51735">
    <property type="entry name" value="NAD(P)-binding Rossmann-fold domains"/>
    <property type="match status" value="1"/>
</dbReference>
<name>A0A176S0A2_9GAMM</name>
<dbReference type="InterPro" id="IPR036291">
    <property type="entry name" value="NAD(P)-bd_dom_sf"/>
</dbReference>
<evidence type="ECO:0000259" key="1">
    <source>
        <dbReference type="Pfam" id="PF16363"/>
    </source>
</evidence>
<gene>
    <name evidence="2" type="ORF">THIOM_002737</name>
</gene>
<dbReference type="Gene3D" id="3.40.50.720">
    <property type="entry name" value="NAD(P)-binding Rossmann-like Domain"/>
    <property type="match status" value="1"/>
</dbReference>
<dbReference type="EMBL" id="LUTY01001595">
    <property type="protein sequence ID" value="OAD21491.1"/>
    <property type="molecule type" value="Genomic_DNA"/>
</dbReference>
<evidence type="ECO:0000313" key="2">
    <source>
        <dbReference type="EMBL" id="OAD21491.1"/>
    </source>
</evidence>
<reference evidence="2 3" key="1">
    <citation type="submission" date="2016-05" db="EMBL/GenBank/DDBJ databases">
        <title>Single-cell genome of chain-forming Candidatus Thiomargarita nelsonii and comparison to other large sulfur-oxidizing bacteria.</title>
        <authorList>
            <person name="Winkel M."/>
            <person name="Salman V."/>
            <person name="Woyke T."/>
            <person name="Schulz-Vogt H."/>
            <person name="Richter M."/>
            <person name="Flood B."/>
            <person name="Bailey J."/>
            <person name="Amann R."/>
            <person name="Mussmann M."/>
        </authorList>
    </citation>
    <scope>NUCLEOTIDE SEQUENCE [LARGE SCALE GENOMIC DNA]</scope>
    <source>
        <strain evidence="2 3">THI036</strain>
    </source>
</reference>
<comment type="caution">
    <text evidence="2">The sequence shown here is derived from an EMBL/GenBank/DDBJ whole genome shotgun (WGS) entry which is preliminary data.</text>
</comment>
<dbReference type="InterPro" id="IPR020904">
    <property type="entry name" value="Sc_DH/Rdtase_CS"/>
</dbReference>
<dbReference type="PROSITE" id="PS00061">
    <property type="entry name" value="ADH_SHORT"/>
    <property type="match status" value="1"/>
</dbReference>
<sequence>MHLAAESHVDRSIDGPAEFINTNIVGTYTLLETVRSYWQSLDSAAQARFRFHHVSTDEVYGSLGNTGLFAETTPYQPNSPYSASKAASDHLVRAWHHTYNLPVVTTNCSNNYGPYQFPEKLLPLMIINALAGEPLPVYGKGENVRDWLYVDDHARALCLVLEQGQVGELSNKHKNFL</sequence>